<feature type="region of interest" description="Disordered" evidence="5">
    <location>
        <begin position="173"/>
        <end position="233"/>
    </location>
</feature>
<gene>
    <name evidence="7" type="ORF">RJ641_031815</name>
</gene>
<evidence type="ECO:0000256" key="1">
    <source>
        <dbReference type="ARBA" id="ARBA00022723"/>
    </source>
</evidence>
<protein>
    <submittedName>
        <fullName evidence="7">Zinc finger, CCCH-type</fullName>
    </submittedName>
</protein>
<feature type="compositionally biased region" description="Basic and acidic residues" evidence="5">
    <location>
        <begin position="895"/>
        <end position="911"/>
    </location>
</feature>
<evidence type="ECO:0000256" key="4">
    <source>
        <dbReference type="PROSITE-ProRule" id="PRU00723"/>
    </source>
</evidence>
<keyword evidence="1 4" id="KW-0479">Metal-binding</keyword>
<evidence type="ECO:0000256" key="5">
    <source>
        <dbReference type="SAM" id="MobiDB-lite"/>
    </source>
</evidence>
<accession>A0AAN8W3B6</accession>
<dbReference type="InterPro" id="IPR000571">
    <property type="entry name" value="Znf_CCCH"/>
</dbReference>
<evidence type="ECO:0000313" key="7">
    <source>
        <dbReference type="EMBL" id="KAK6938307.1"/>
    </source>
</evidence>
<sequence length="1002" mass="108560">MSESARKRRSKWDLKEDYPLSSEFSQEKSWQGKGGDLGGERISKLGKADRVRAAKWADLDGSNSFKTKHESEWSSFDHLRGDSATQRDDGINRDLNEQLLTRRARSGDDDHRGSISPRFDGRQYWSHNQSPKDSWSRPHRLIVDLIIVVAEAGAGPGAGAGAGAEAEVGAGAGALGGRRSEDDHVESWRSREGRDGASKYPSSDDPRGNHSEKVSHGYGNRYDGDKHEPSKNSIGRSSVICNDFVKGKCQRGSSCKFAHHGASGEGFEKNDKNAYSDYDQRGEIRGNSDVLCRFFVAGICRSGVRCRFSHDVSESEARPSEGRWGNVNDKSYDGPTWGDVATESTNEKLSGRGVAVESNSGRNSGWGVATESDGEKLRGWDVAVEPDSERNPGWGMAAKSNNEKLSGWSVAVESNSERNSGWGMAMESKGEKLIGWGEAVESKSERNHGRGVAVESNSEKLSGWGMAAEPVGDSIGCSNTVVHENKSWGAPVCEDNVAEKIESHSSAWGLRSDSANVGATKLYDKEQPQLISQGSRVLTLNGTPTREQALPGSGLQYGSVVSRTMVHETHDINQHFNEQQNNLILMSSVKPDGDRNFAASTVETSLMPAGSDHKLNAEKLGSKFGSVYNGPSQNDRTFAANTVQSSVISGPGSNLNAEKLGSQFGSVYNGPSQSDRMSSLNPPLAHTLGLKGPEQQMVSNSNPQTQTHAFQGEAVKNSEAAEIKMSEFASGTMKSVVNSEQVAHLSNLSASLAQIFGNAQQLPQLFAVLNAQTTGLSPSVPNSAGPVPGIAPSTVQPTLAAGPQGQYHLTVDSRGSSRPDNSDKVPNFLSDLNEAKIQMPSTAGGPNSGEVQKSSLLEEQHQDGQDARKQEPIANLDSGNKEKMAEGGRQGQRNSHLENATEGRTAEDNDKIKDEKAMRLFKIALVDFVKEIVKPTWKEGQMSREVHKTIVKKVVDKVTGSLQGDHIPKTQEKIDHYLSYSKPKLEKLVQFTPWEKKSRVME</sequence>
<dbReference type="AlphaFoldDB" id="A0AAN8W3B6"/>
<keyword evidence="3 4" id="KW-0862">Zinc</keyword>
<dbReference type="Proteomes" id="UP001370490">
    <property type="component" value="Unassembled WGS sequence"/>
</dbReference>
<reference evidence="7 8" key="1">
    <citation type="submission" date="2023-12" db="EMBL/GenBank/DDBJ databases">
        <title>A high-quality genome assembly for Dillenia turbinata (Dilleniales).</title>
        <authorList>
            <person name="Chanderbali A."/>
        </authorList>
    </citation>
    <scope>NUCLEOTIDE SEQUENCE [LARGE SCALE GENOMIC DNA]</scope>
    <source>
        <strain evidence="7">LSX21</strain>
        <tissue evidence="7">Leaf</tissue>
    </source>
</reference>
<evidence type="ECO:0000313" key="8">
    <source>
        <dbReference type="Proteomes" id="UP001370490"/>
    </source>
</evidence>
<evidence type="ECO:0000256" key="2">
    <source>
        <dbReference type="ARBA" id="ARBA00022771"/>
    </source>
</evidence>
<dbReference type="SMART" id="SM00356">
    <property type="entry name" value="ZnF_C3H1"/>
    <property type="match status" value="2"/>
</dbReference>
<name>A0AAN8W3B6_9MAGN</name>
<feature type="compositionally biased region" description="Basic and acidic residues" evidence="5">
    <location>
        <begin position="178"/>
        <end position="215"/>
    </location>
</feature>
<comment type="caution">
    <text evidence="7">The sequence shown here is derived from an EMBL/GenBank/DDBJ whole genome shotgun (WGS) entry which is preliminary data.</text>
</comment>
<feature type="zinc finger region" description="C3H1-type" evidence="4">
    <location>
        <begin position="286"/>
        <end position="313"/>
    </location>
</feature>
<feature type="region of interest" description="Disordered" evidence="5">
    <location>
        <begin position="101"/>
        <end position="135"/>
    </location>
</feature>
<evidence type="ECO:0000256" key="3">
    <source>
        <dbReference type="ARBA" id="ARBA00022833"/>
    </source>
</evidence>
<feature type="domain" description="C3H1-type" evidence="6">
    <location>
        <begin position="286"/>
        <end position="313"/>
    </location>
</feature>
<dbReference type="PANTHER" id="PTHR36886:SF8">
    <property type="entry name" value="ZINC FINGER CCCH DOMAIN-CONTAINING PROTEIN 38"/>
    <property type="match status" value="1"/>
</dbReference>
<dbReference type="SUPFAM" id="SSF90229">
    <property type="entry name" value="CCCH zinc finger"/>
    <property type="match status" value="1"/>
</dbReference>
<evidence type="ECO:0000259" key="6">
    <source>
        <dbReference type="PROSITE" id="PS50103"/>
    </source>
</evidence>
<dbReference type="GO" id="GO:0008270">
    <property type="term" value="F:zinc ion binding"/>
    <property type="evidence" value="ECO:0007669"/>
    <property type="project" value="UniProtKB-KW"/>
</dbReference>
<organism evidence="7 8">
    <name type="scientific">Dillenia turbinata</name>
    <dbReference type="NCBI Taxonomy" id="194707"/>
    <lineage>
        <taxon>Eukaryota</taxon>
        <taxon>Viridiplantae</taxon>
        <taxon>Streptophyta</taxon>
        <taxon>Embryophyta</taxon>
        <taxon>Tracheophyta</taxon>
        <taxon>Spermatophyta</taxon>
        <taxon>Magnoliopsida</taxon>
        <taxon>eudicotyledons</taxon>
        <taxon>Gunneridae</taxon>
        <taxon>Pentapetalae</taxon>
        <taxon>Dilleniales</taxon>
        <taxon>Dilleniaceae</taxon>
        <taxon>Dillenia</taxon>
    </lineage>
</organism>
<feature type="region of interest" description="Disordered" evidence="5">
    <location>
        <begin position="20"/>
        <end position="41"/>
    </location>
</feature>
<feature type="domain" description="C3H1-type" evidence="6">
    <location>
        <begin position="235"/>
        <end position="262"/>
    </location>
</feature>
<dbReference type="Gene3D" id="4.10.1000.10">
    <property type="entry name" value="Zinc finger, CCCH-type"/>
    <property type="match status" value="2"/>
</dbReference>
<dbReference type="InterPro" id="IPR052650">
    <property type="entry name" value="Zinc_finger_CCCH"/>
</dbReference>
<feature type="region of interest" description="Disordered" evidence="5">
    <location>
        <begin position="343"/>
        <end position="372"/>
    </location>
</feature>
<dbReference type="InterPro" id="IPR036855">
    <property type="entry name" value="Znf_CCCH_sf"/>
</dbReference>
<feature type="region of interest" description="Disordered" evidence="5">
    <location>
        <begin position="858"/>
        <end position="911"/>
    </location>
</feature>
<dbReference type="Pfam" id="PF00642">
    <property type="entry name" value="zf-CCCH"/>
    <property type="match status" value="1"/>
</dbReference>
<feature type="region of interest" description="Disordered" evidence="5">
    <location>
        <begin position="779"/>
        <end position="828"/>
    </location>
</feature>
<keyword evidence="8" id="KW-1185">Reference proteome</keyword>
<keyword evidence="2 4" id="KW-0863">Zinc-finger</keyword>
<dbReference type="PROSITE" id="PS50103">
    <property type="entry name" value="ZF_C3H1"/>
    <property type="match status" value="2"/>
</dbReference>
<dbReference type="Pfam" id="PF18044">
    <property type="entry name" value="zf-CCCH_4"/>
    <property type="match status" value="1"/>
</dbReference>
<feature type="compositionally biased region" description="Basic and acidic residues" evidence="5">
    <location>
        <begin position="858"/>
        <end position="871"/>
    </location>
</feature>
<dbReference type="EMBL" id="JBAMMX010000006">
    <property type="protein sequence ID" value="KAK6938307.1"/>
    <property type="molecule type" value="Genomic_DNA"/>
</dbReference>
<dbReference type="PANTHER" id="PTHR36886">
    <property type="entry name" value="PROTEIN FRIGIDA-ESSENTIAL 1"/>
    <property type="match status" value="1"/>
</dbReference>
<proteinExistence type="predicted"/>
<feature type="zinc finger region" description="C3H1-type" evidence="4">
    <location>
        <begin position="235"/>
        <end position="262"/>
    </location>
</feature>
<dbReference type="InterPro" id="IPR041367">
    <property type="entry name" value="Znf-CCCH_4"/>
</dbReference>